<dbReference type="AlphaFoldDB" id="A0A316TQ19"/>
<organism evidence="8 9">
    <name type="scientific">Nocardioides silvaticus</name>
    <dbReference type="NCBI Taxonomy" id="2201891"/>
    <lineage>
        <taxon>Bacteria</taxon>
        <taxon>Bacillati</taxon>
        <taxon>Actinomycetota</taxon>
        <taxon>Actinomycetes</taxon>
        <taxon>Propionibacteriales</taxon>
        <taxon>Nocardioidaceae</taxon>
        <taxon>Nocardioides</taxon>
    </lineage>
</organism>
<keyword evidence="6" id="KW-0812">Transmembrane</keyword>
<evidence type="ECO:0000256" key="4">
    <source>
        <dbReference type="ARBA" id="ARBA00023157"/>
    </source>
</evidence>
<evidence type="ECO:0000256" key="1">
    <source>
        <dbReference type="ARBA" id="ARBA00005791"/>
    </source>
</evidence>
<accession>A0A316TQ19</accession>
<dbReference type="InterPro" id="IPR013766">
    <property type="entry name" value="Thioredoxin_domain"/>
</dbReference>
<keyword evidence="9" id="KW-1185">Reference proteome</keyword>
<evidence type="ECO:0000256" key="5">
    <source>
        <dbReference type="ARBA" id="ARBA00023284"/>
    </source>
</evidence>
<feature type="transmembrane region" description="Helical" evidence="6">
    <location>
        <begin position="20"/>
        <end position="39"/>
    </location>
</feature>
<sequence>MQHSSWCRVEDVRVSTQVRVALLIAGAFVIAIGGLLFWAGRDDAAEPGSDAPGGAADPRLVREDSRIMGEEGSSDVVLVEFLDFECEACGAAYPIIEQLREEYAGEVTFVARYFPLPGHFNSERAARAVESAARQGKFEEMYQRMFETQSSWGEQQEPLDDLFREYAVEIGLDMDQYDADYASDEVADRVQRDVADGTDLGVQGTPTFYLNGELFEPTSAEDFNTAIDDALNQ</sequence>
<reference evidence="8 9" key="1">
    <citation type="submission" date="2018-05" db="EMBL/GenBank/DDBJ databases">
        <title>Nocardioides silvaticus genome.</title>
        <authorList>
            <person name="Li C."/>
            <person name="Wang G."/>
        </authorList>
    </citation>
    <scope>NUCLEOTIDE SEQUENCE [LARGE SCALE GENOMIC DNA]</scope>
    <source>
        <strain evidence="8 9">CCTCC AB 2018079</strain>
    </source>
</reference>
<comment type="caution">
    <text evidence="8">The sequence shown here is derived from an EMBL/GenBank/DDBJ whole genome shotgun (WGS) entry which is preliminary data.</text>
</comment>
<proteinExistence type="inferred from homology"/>
<keyword evidence="3" id="KW-0560">Oxidoreductase</keyword>
<keyword evidence="6" id="KW-0472">Membrane</keyword>
<feature type="domain" description="Thioredoxin" evidence="7">
    <location>
        <begin position="45"/>
        <end position="232"/>
    </location>
</feature>
<dbReference type="PANTHER" id="PTHR13887">
    <property type="entry name" value="GLUTATHIONE S-TRANSFERASE KAPPA"/>
    <property type="match status" value="1"/>
</dbReference>
<dbReference type="Pfam" id="PF13462">
    <property type="entry name" value="Thioredoxin_4"/>
    <property type="match status" value="1"/>
</dbReference>
<keyword evidence="6" id="KW-1133">Transmembrane helix</keyword>
<dbReference type="Proteomes" id="UP000245507">
    <property type="component" value="Unassembled WGS sequence"/>
</dbReference>
<dbReference type="Gene3D" id="3.40.30.10">
    <property type="entry name" value="Glutaredoxin"/>
    <property type="match status" value="1"/>
</dbReference>
<dbReference type="OrthoDB" id="117402at2"/>
<keyword evidence="4" id="KW-1015">Disulfide bond</keyword>
<dbReference type="PROSITE" id="PS51352">
    <property type="entry name" value="THIOREDOXIN_2"/>
    <property type="match status" value="1"/>
</dbReference>
<evidence type="ECO:0000313" key="9">
    <source>
        <dbReference type="Proteomes" id="UP000245507"/>
    </source>
</evidence>
<dbReference type="GO" id="GO:0016491">
    <property type="term" value="F:oxidoreductase activity"/>
    <property type="evidence" value="ECO:0007669"/>
    <property type="project" value="UniProtKB-KW"/>
</dbReference>
<dbReference type="EMBL" id="QGDD01000001">
    <property type="protein sequence ID" value="PWN04304.1"/>
    <property type="molecule type" value="Genomic_DNA"/>
</dbReference>
<dbReference type="SUPFAM" id="SSF52833">
    <property type="entry name" value="Thioredoxin-like"/>
    <property type="match status" value="1"/>
</dbReference>
<protein>
    <submittedName>
        <fullName evidence="8">Thioredoxin</fullName>
    </submittedName>
</protein>
<evidence type="ECO:0000256" key="2">
    <source>
        <dbReference type="ARBA" id="ARBA00022729"/>
    </source>
</evidence>
<dbReference type="PANTHER" id="PTHR13887:SF14">
    <property type="entry name" value="DISULFIDE BOND FORMATION PROTEIN D"/>
    <property type="match status" value="1"/>
</dbReference>
<evidence type="ECO:0000256" key="3">
    <source>
        <dbReference type="ARBA" id="ARBA00023002"/>
    </source>
</evidence>
<keyword evidence="2" id="KW-0732">Signal</keyword>
<gene>
    <name evidence="8" type="ORF">DJ010_01235</name>
</gene>
<dbReference type="InterPro" id="IPR012336">
    <property type="entry name" value="Thioredoxin-like_fold"/>
</dbReference>
<comment type="similarity">
    <text evidence="1">Belongs to the thioredoxin family. DsbA subfamily.</text>
</comment>
<evidence type="ECO:0000259" key="7">
    <source>
        <dbReference type="PROSITE" id="PS51352"/>
    </source>
</evidence>
<keyword evidence="5" id="KW-0676">Redox-active center</keyword>
<evidence type="ECO:0000313" key="8">
    <source>
        <dbReference type="EMBL" id="PWN04304.1"/>
    </source>
</evidence>
<name>A0A316TQ19_9ACTN</name>
<evidence type="ECO:0000256" key="6">
    <source>
        <dbReference type="SAM" id="Phobius"/>
    </source>
</evidence>
<dbReference type="InterPro" id="IPR036249">
    <property type="entry name" value="Thioredoxin-like_sf"/>
</dbReference>